<dbReference type="OMA" id="HPNDEYE"/>
<dbReference type="EnsemblMetazoa" id="RPRC014448-RA">
    <property type="protein sequence ID" value="RPRC014448-PA"/>
    <property type="gene ID" value="RPRC014448"/>
</dbReference>
<sequence>MSLYARADLINSFLVPKRTGADGVIIWGSSHDVDSAKQCSRLSDYVEKVIGPILKQSSFMQHPNDEYEILNYPSTIQNTLSPIV</sequence>
<dbReference type="GO" id="GO:0004415">
    <property type="term" value="F:hyalurononglucosaminidase activity"/>
    <property type="evidence" value="ECO:0007669"/>
    <property type="project" value="InterPro"/>
</dbReference>
<organism evidence="3 4">
    <name type="scientific">Rhodnius prolixus</name>
    <name type="common">Triatomid bug</name>
    <dbReference type="NCBI Taxonomy" id="13249"/>
    <lineage>
        <taxon>Eukaryota</taxon>
        <taxon>Metazoa</taxon>
        <taxon>Ecdysozoa</taxon>
        <taxon>Arthropoda</taxon>
        <taxon>Hexapoda</taxon>
        <taxon>Insecta</taxon>
        <taxon>Pterygota</taxon>
        <taxon>Neoptera</taxon>
        <taxon>Paraneoptera</taxon>
        <taxon>Hemiptera</taxon>
        <taxon>Heteroptera</taxon>
        <taxon>Panheteroptera</taxon>
        <taxon>Cimicomorpha</taxon>
        <taxon>Reduviidae</taxon>
        <taxon>Triatominae</taxon>
        <taxon>Rhodnius</taxon>
    </lineage>
</organism>
<keyword evidence="2" id="KW-1015">Disulfide bond</keyword>
<evidence type="ECO:0000313" key="4">
    <source>
        <dbReference type="Proteomes" id="UP000015103"/>
    </source>
</evidence>
<evidence type="ECO:0000256" key="1">
    <source>
        <dbReference type="ARBA" id="ARBA00008871"/>
    </source>
</evidence>
<dbReference type="EMBL" id="ACPB03016516">
    <property type="status" value="NOT_ANNOTATED_CDS"/>
    <property type="molecule type" value="Genomic_DNA"/>
</dbReference>
<protein>
    <submittedName>
        <fullName evidence="3">Hyaluronidase</fullName>
    </submittedName>
</protein>
<dbReference type="GO" id="GO:0005975">
    <property type="term" value="P:carbohydrate metabolic process"/>
    <property type="evidence" value="ECO:0007669"/>
    <property type="project" value="InterPro"/>
</dbReference>
<evidence type="ECO:0000256" key="2">
    <source>
        <dbReference type="ARBA" id="ARBA00023157"/>
    </source>
</evidence>
<dbReference type="Proteomes" id="UP000015103">
    <property type="component" value="Unassembled WGS sequence"/>
</dbReference>
<dbReference type="AlphaFoldDB" id="T1IDS8"/>
<comment type="similarity">
    <text evidence="1">Belongs to the glycosyl hydrolase 56 family.</text>
</comment>
<dbReference type="Gene3D" id="3.20.20.70">
    <property type="entry name" value="Aldolase class I"/>
    <property type="match status" value="1"/>
</dbReference>
<evidence type="ECO:0000313" key="3">
    <source>
        <dbReference type="EnsemblMetazoa" id="RPRC014448-PA"/>
    </source>
</evidence>
<dbReference type="EMBL" id="ACPB03016515">
    <property type="status" value="NOT_ANNOTATED_CDS"/>
    <property type="molecule type" value="Genomic_DNA"/>
</dbReference>
<dbReference type="InParanoid" id="T1IDS8"/>
<dbReference type="InterPro" id="IPR013785">
    <property type="entry name" value="Aldolase_TIM"/>
</dbReference>
<keyword evidence="4" id="KW-1185">Reference proteome</keyword>
<dbReference type="InterPro" id="IPR017853">
    <property type="entry name" value="GH"/>
</dbReference>
<dbReference type="VEuPathDB" id="VectorBase:RPRC014448"/>
<proteinExistence type="inferred from homology"/>
<name>T1IDS8_RHOPR</name>
<dbReference type="Pfam" id="PF01630">
    <property type="entry name" value="Glyco_hydro_56"/>
    <property type="match status" value="1"/>
</dbReference>
<accession>T1IDS8</accession>
<dbReference type="HOGENOM" id="CLU_2530265_0_0_1"/>
<dbReference type="STRING" id="13249.T1IDS8"/>
<dbReference type="SUPFAM" id="SSF51445">
    <property type="entry name" value="(Trans)glycosidases"/>
    <property type="match status" value="1"/>
</dbReference>
<dbReference type="InterPro" id="IPR018155">
    <property type="entry name" value="Hyaluronidase"/>
</dbReference>
<reference evidence="3" key="1">
    <citation type="submission" date="2015-05" db="UniProtKB">
        <authorList>
            <consortium name="EnsemblMetazoa"/>
        </authorList>
    </citation>
    <scope>IDENTIFICATION</scope>
</reference>